<evidence type="ECO:0000256" key="5">
    <source>
        <dbReference type="ARBA" id="ARBA00023015"/>
    </source>
</evidence>
<proteinExistence type="predicted"/>
<dbReference type="RefSeq" id="WP_089890576.1">
    <property type="nucleotide sequence ID" value="NZ_CALJFH010000012.1"/>
</dbReference>
<dbReference type="GO" id="GO:0000160">
    <property type="term" value="P:phosphorelay signal transduction system"/>
    <property type="evidence" value="ECO:0007669"/>
    <property type="project" value="UniProtKB-KW"/>
</dbReference>
<keyword evidence="1 7" id="KW-0597">Phosphoprotein</keyword>
<keyword evidence="2" id="KW-0547">Nucleotide-binding</keyword>
<dbReference type="GO" id="GO:0043565">
    <property type="term" value="F:sequence-specific DNA binding"/>
    <property type="evidence" value="ECO:0007669"/>
    <property type="project" value="InterPro"/>
</dbReference>
<dbReference type="GO" id="GO:0005524">
    <property type="term" value="F:ATP binding"/>
    <property type="evidence" value="ECO:0007669"/>
    <property type="project" value="UniProtKB-KW"/>
</dbReference>
<dbReference type="Gene3D" id="3.40.50.300">
    <property type="entry name" value="P-loop containing nucleotide triphosphate hydrolases"/>
    <property type="match status" value="1"/>
</dbReference>
<dbReference type="AlphaFoldDB" id="A0A1H3KJZ2"/>
<dbReference type="SUPFAM" id="SSF52172">
    <property type="entry name" value="CheY-like"/>
    <property type="match status" value="1"/>
</dbReference>
<dbReference type="PROSITE" id="PS50045">
    <property type="entry name" value="SIGMA54_INTERACT_4"/>
    <property type="match status" value="1"/>
</dbReference>
<dbReference type="Pfam" id="PF00072">
    <property type="entry name" value="Response_reg"/>
    <property type="match status" value="1"/>
</dbReference>
<accession>A0A1H3KJZ2</accession>
<dbReference type="OrthoDB" id="9802388at2"/>
<evidence type="ECO:0000259" key="8">
    <source>
        <dbReference type="PROSITE" id="PS50045"/>
    </source>
</evidence>
<dbReference type="Pfam" id="PF02954">
    <property type="entry name" value="HTH_8"/>
    <property type="match status" value="1"/>
</dbReference>
<dbReference type="InterPro" id="IPR058031">
    <property type="entry name" value="AAA_lid_NorR"/>
</dbReference>
<evidence type="ECO:0000256" key="1">
    <source>
        <dbReference type="ARBA" id="ARBA00022553"/>
    </source>
</evidence>
<dbReference type="SUPFAM" id="SSF46689">
    <property type="entry name" value="Homeodomain-like"/>
    <property type="match status" value="1"/>
</dbReference>
<dbReference type="FunFam" id="3.40.50.2300:FF:000018">
    <property type="entry name" value="DNA-binding transcriptional regulator NtrC"/>
    <property type="match status" value="1"/>
</dbReference>
<dbReference type="EMBL" id="FNPR01000002">
    <property type="protein sequence ID" value="SDY52055.1"/>
    <property type="molecule type" value="Genomic_DNA"/>
</dbReference>
<evidence type="ECO:0000256" key="2">
    <source>
        <dbReference type="ARBA" id="ARBA00022741"/>
    </source>
</evidence>
<protein>
    <submittedName>
        <fullName evidence="10">Two component, sigma54 specific, transcriptional regulator, Fis family</fullName>
    </submittedName>
</protein>
<dbReference type="Pfam" id="PF14532">
    <property type="entry name" value="Sigma54_activ_2"/>
    <property type="match status" value="1"/>
</dbReference>
<dbReference type="SUPFAM" id="SSF52540">
    <property type="entry name" value="P-loop containing nucleoside triphosphate hydrolases"/>
    <property type="match status" value="1"/>
</dbReference>
<dbReference type="Gene3D" id="3.40.50.2300">
    <property type="match status" value="1"/>
</dbReference>
<dbReference type="Gene3D" id="1.10.10.60">
    <property type="entry name" value="Homeodomain-like"/>
    <property type="match status" value="1"/>
</dbReference>
<feature type="domain" description="Response regulatory" evidence="9">
    <location>
        <begin position="4"/>
        <end position="118"/>
    </location>
</feature>
<organism evidence="10 11">
    <name type="scientific">Lentibacter algarum</name>
    <dbReference type="NCBI Taxonomy" id="576131"/>
    <lineage>
        <taxon>Bacteria</taxon>
        <taxon>Pseudomonadati</taxon>
        <taxon>Pseudomonadota</taxon>
        <taxon>Alphaproteobacteria</taxon>
        <taxon>Rhodobacterales</taxon>
        <taxon>Roseobacteraceae</taxon>
        <taxon>Lentibacter</taxon>
    </lineage>
</organism>
<dbReference type="PRINTS" id="PR01590">
    <property type="entry name" value="HTHFIS"/>
</dbReference>
<keyword evidence="6" id="KW-0804">Transcription</keyword>
<feature type="modified residue" description="4-aspartylphosphate" evidence="7">
    <location>
        <position position="53"/>
    </location>
</feature>
<keyword evidence="11" id="KW-1185">Reference proteome</keyword>
<gene>
    <name evidence="10" type="ORF">SAMN05444486_102574</name>
</gene>
<dbReference type="InterPro" id="IPR002197">
    <property type="entry name" value="HTH_Fis"/>
</dbReference>
<keyword evidence="4" id="KW-0902">Two-component regulatory system</keyword>
<dbReference type="Pfam" id="PF25601">
    <property type="entry name" value="AAA_lid_14"/>
    <property type="match status" value="1"/>
</dbReference>
<name>A0A1H3KJZ2_9RHOB</name>
<dbReference type="InterPro" id="IPR011006">
    <property type="entry name" value="CheY-like_superfamily"/>
</dbReference>
<reference evidence="10 11" key="1">
    <citation type="submission" date="2016-10" db="EMBL/GenBank/DDBJ databases">
        <authorList>
            <person name="de Groot N.N."/>
        </authorList>
    </citation>
    <scope>NUCLEOTIDE SEQUENCE [LARGE SCALE GENOMIC DNA]</scope>
    <source>
        <strain evidence="10 11">DSM 24677</strain>
    </source>
</reference>
<evidence type="ECO:0000256" key="7">
    <source>
        <dbReference type="PROSITE-ProRule" id="PRU00169"/>
    </source>
</evidence>
<dbReference type="InterPro" id="IPR001789">
    <property type="entry name" value="Sig_transdc_resp-reg_receiver"/>
</dbReference>
<evidence type="ECO:0000259" key="9">
    <source>
        <dbReference type="PROSITE" id="PS50110"/>
    </source>
</evidence>
<keyword evidence="3" id="KW-0067">ATP-binding</keyword>
<dbReference type="Gene3D" id="1.10.8.60">
    <property type="match status" value="1"/>
</dbReference>
<evidence type="ECO:0000256" key="3">
    <source>
        <dbReference type="ARBA" id="ARBA00022840"/>
    </source>
</evidence>
<evidence type="ECO:0000313" key="10">
    <source>
        <dbReference type="EMBL" id="SDY52055.1"/>
    </source>
</evidence>
<dbReference type="GeneID" id="78124642"/>
<dbReference type="PANTHER" id="PTHR32071">
    <property type="entry name" value="TRANSCRIPTIONAL REGULATORY PROTEIN"/>
    <property type="match status" value="1"/>
</dbReference>
<dbReference type="PROSITE" id="PS50110">
    <property type="entry name" value="RESPONSE_REGULATORY"/>
    <property type="match status" value="1"/>
</dbReference>
<dbReference type="InterPro" id="IPR002078">
    <property type="entry name" value="Sigma_54_int"/>
</dbReference>
<dbReference type="STRING" id="576131.SAMN05444486_102574"/>
<evidence type="ECO:0000313" key="11">
    <source>
        <dbReference type="Proteomes" id="UP000199026"/>
    </source>
</evidence>
<dbReference type="SMART" id="SM00448">
    <property type="entry name" value="REC"/>
    <property type="match status" value="1"/>
</dbReference>
<keyword evidence="5" id="KW-0805">Transcription regulation</keyword>
<dbReference type="CDD" id="cd17549">
    <property type="entry name" value="REC_DctD-like"/>
    <property type="match status" value="1"/>
</dbReference>
<dbReference type="Proteomes" id="UP000199026">
    <property type="component" value="Unassembled WGS sequence"/>
</dbReference>
<sequence length="409" mass="44153">MSKIVLIVDDDRAVRDALAQTLELEGLRPVLAGSFIEAKDHISAEFDGAVLSDMRMPGRDGFHLLAHARGVDPELPVILLTGEGDIPMAVKAMGEGAFDFLEKPCAPEALLAVLRRALTTRALVLENRALKAEALAGDAAARMIFGTSQKAEDLRSRVRKLARLDVEALVTGPRGAGIAKVAEVVHLSSRRRGGPFVRRQSSALDVAGFEAALHDAAEGTLFLDEIDTLPASLQYSMAERLDAGLATRLIAGCSGDLQEVVEAGRFNAELFYRLEGMSLRIPALSERPEDIPVIFQHYVRQAAEQAGLVSPEISPDTLSALMAQDWPGNTRSLMSAAMRFVLGMADTVGNAGDLGLAEQMARVERSLLIAALGRQNGKASAAAEALKLPRKTFYDKLARYDIKPDDYRR</sequence>
<feature type="domain" description="Sigma-54 factor interaction" evidence="8">
    <location>
        <begin position="144"/>
        <end position="342"/>
    </location>
</feature>
<evidence type="ECO:0000256" key="4">
    <source>
        <dbReference type="ARBA" id="ARBA00023012"/>
    </source>
</evidence>
<dbReference type="GO" id="GO:0006355">
    <property type="term" value="P:regulation of DNA-templated transcription"/>
    <property type="evidence" value="ECO:0007669"/>
    <property type="project" value="InterPro"/>
</dbReference>
<dbReference type="InterPro" id="IPR009057">
    <property type="entry name" value="Homeodomain-like_sf"/>
</dbReference>
<evidence type="ECO:0000256" key="6">
    <source>
        <dbReference type="ARBA" id="ARBA00023163"/>
    </source>
</evidence>
<dbReference type="PANTHER" id="PTHR32071:SF57">
    <property type="entry name" value="C4-DICARBOXYLATE TRANSPORT TRANSCRIPTIONAL REGULATORY PROTEIN DCTD"/>
    <property type="match status" value="1"/>
</dbReference>
<dbReference type="InterPro" id="IPR027417">
    <property type="entry name" value="P-loop_NTPase"/>
</dbReference>